<name>A0A1G2BHX8_9BACT</name>
<proteinExistence type="predicted"/>
<dbReference type="Gene3D" id="3.40.830.10">
    <property type="entry name" value="LigB-like"/>
    <property type="match status" value="1"/>
</dbReference>
<protein>
    <recommendedName>
        <fullName evidence="1">Extradiol ring-cleavage dioxygenase class III enzyme subunit B domain-containing protein</fullName>
    </recommendedName>
</protein>
<dbReference type="SUPFAM" id="SSF53213">
    <property type="entry name" value="LigB-like"/>
    <property type="match status" value="1"/>
</dbReference>
<dbReference type="AlphaFoldDB" id="A0A1G2BHX8"/>
<gene>
    <name evidence="2" type="ORF">A2677_02565</name>
</gene>
<dbReference type="InterPro" id="IPR004183">
    <property type="entry name" value="Xdiol_dOase_suB"/>
</dbReference>
<dbReference type="Pfam" id="PF02900">
    <property type="entry name" value="LigB"/>
    <property type="match status" value="1"/>
</dbReference>
<dbReference type="GO" id="GO:0016702">
    <property type="term" value="F:oxidoreductase activity, acting on single donors with incorporation of molecular oxygen, incorporation of two atoms of oxygen"/>
    <property type="evidence" value="ECO:0007669"/>
    <property type="project" value="UniProtKB-ARBA"/>
</dbReference>
<sequence>MLVFAAFVPHPLIAIPDVGREHAAKIRKTLRAYRELAGELYAVHPDSVIIISPHHGMQATFNINQRPEVQIDFGKYGNLSDRETLVNDIGTGYALKESLEPELVLMATDETVLDYGSAIPLWHLLPRKRSGEGKVIPIGISGDAPEEHYRVGVRINRFIHRTAARIAVIASGDLAHGVRRSGPGTYNPKAADFNRNVQQALEARDLKKLFVLHEGLGKNEVVECGTRVLALLLGILETRAYTTRIMSSETALNVGYLSAQFVLK</sequence>
<feature type="domain" description="Extradiol ring-cleavage dioxygenase class III enzyme subunit B" evidence="1">
    <location>
        <begin position="6"/>
        <end position="255"/>
    </location>
</feature>
<accession>A0A1G2BHX8</accession>
<dbReference type="GO" id="GO:0008198">
    <property type="term" value="F:ferrous iron binding"/>
    <property type="evidence" value="ECO:0007669"/>
    <property type="project" value="InterPro"/>
</dbReference>
<evidence type="ECO:0000313" key="2">
    <source>
        <dbReference type="EMBL" id="OGY88813.1"/>
    </source>
</evidence>
<evidence type="ECO:0000259" key="1">
    <source>
        <dbReference type="Pfam" id="PF02900"/>
    </source>
</evidence>
<comment type="caution">
    <text evidence="2">The sequence shown here is derived from an EMBL/GenBank/DDBJ whole genome shotgun (WGS) entry which is preliminary data.</text>
</comment>
<dbReference type="CDD" id="cd07951">
    <property type="entry name" value="ED_3B_N_AMMECR1"/>
    <property type="match status" value="1"/>
</dbReference>
<evidence type="ECO:0000313" key="3">
    <source>
        <dbReference type="Proteomes" id="UP000177817"/>
    </source>
</evidence>
<reference evidence="2 3" key="1">
    <citation type="journal article" date="2016" name="Nat. Commun.">
        <title>Thousands of microbial genomes shed light on interconnected biogeochemical processes in an aquifer system.</title>
        <authorList>
            <person name="Anantharaman K."/>
            <person name="Brown C.T."/>
            <person name="Hug L.A."/>
            <person name="Sharon I."/>
            <person name="Castelle C.J."/>
            <person name="Probst A.J."/>
            <person name="Thomas B.C."/>
            <person name="Singh A."/>
            <person name="Wilkins M.J."/>
            <person name="Karaoz U."/>
            <person name="Brodie E.L."/>
            <person name="Williams K.H."/>
            <person name="Hubbard S.S."/>
            <person name="Banfield J.F."/>
        </authorList>
    </citation>
    <scope>NUCLEOTIDE SEQUENCE [LARGE SCALE GENOMIC DNA]</scope>
</reference>
<organism evidence="2 3">
    <name type="scientific">Candidatus Komeilibacteria bacterium RIFCSPHIGHO2_01_FULL_52_14</name>
    <dbReference type="NCBI Taxonomy" id="1798549"/>
    <lineage>
        <taxon>Bacteria</taxon>
        <taxon>Candidatus Komeiliibacteriota</taxon>
    </lineage>
</organism>
<dbReference type="EMBL" id="MHKK01000053">
    <property type="protein sequence ID" value="OGY88813.1"/>
    <property type="molecule type" value="Genomic_DNA"/>
</dbReference>
<dbReference type="Proteomes" id="UP000177817">
    <property type="component" value="Unassembled WGS sequence"/>
</dbReference>